<keyword evidence="3 6" id="KW-0479">Metal-binding</keyword>
<gene>
    <name evidence="9" type="ORF">SAMN06264849_10585</name>
</gene>
<proteinExistence type="predicted"/>
<keyword evidence="1" id="KW-0813">Transport</keyword>
<protein>
    <submittedName>
        <fullName evidence="9">Cytochrome c551</fullName>
    </submittedName>
</protein>
<dbReference type="OrthoDB" id="7933886at2"/>
<keyword evidence="4" id="KW-0249">Electron transport</keyword>
<evidence type="ECO:0000256" key="4">
    <source>
        <dbReference type="ARBA" id="ARBA00022982"/>
    </source>
</evidence>
<dbReference type="PANTHER" id="PTHR37823">
    <property type="entry name" value="CYTOCHROME C-553-LIKE"/>
    <property type="match status" value="1"/>
</dbReference>
<dbReference type="GO" id="GO:0009055">
    <property type="term" value="F:electron transfer activity"/>
    <property type="evidence" value="ECO:0007669"/>
    <property type="project" value="InterPro"/>
</dbReference>
<feature type="compositionally biased region" description="Basic and acidic residues" evidence="7">
    <location>
        <begin position="87"/>
        <end position="104"/>
    </location>
</feature>
<dbReference type="RefSeq" id="WP_142505419.1">
    <property type="nucleotide sequence ID" value="NZ_FXTI01000005.1"/>
</dbReference>
<dbReference type="PROSITE" id="PS51007">
    <property type="entry name" value="CYTC"/>
    <property type="match status" value="1"/>
</dbReference>
<sequence>MNWKWGISVGVGLLLLAACAPQDEPPKGETEEASPKTLYSNNCAGCHGRNLEGTAGPSLEKVGEKYSQSEIEQILANGKGQMPAQKRLSDEQRDKLASWLAEKK</sequence>
<keyword evidence="10" id="KW-1185">Reference proteome</keyword>
<dbReference type="Gene3D" id="1.10.760.10">
    <property type="entry name" value="Cytochrome c-like domain"/>
    <property type="match status" value="1"/>
</dbReference>
<keyword evidence="2 6" id="KW-0349">Heme</keyword>
<evidence type="ECO:0000256" key="2">
    <source>
        <dbReference type="ARBA" id="ARBA00022617"/>
    </source>
</evidence>
<reference evidence="9 10" key="1">
    <citation type="submission" date="2017-05" db="EMBL/GenBank/DDBJ databases">
        <authorList>
            <person name="Varghese N."/>
            <person name="Submissions S."/>
        </authorList>
    </citation>
    <scope>NUCLEOTIDE SEQUENCE [LARGE SCALE GENOMIC DNA]</scope>
    <source>
        <strain evidence="9 10">DSM 45474</strain>
    </source>
</reference>
<dbReference type="AlphaFoldDB" id="A0A521D362"/>
<dbReference type="Proteomes" id="UP000315636">
    <property type="component" value="Unassembled WGS sequence"/>
</dbReference>
<dbReference type="InterPro" id="IPR051811">
    <property type="entry name" value="Cytochrome_c550/c551-like"/>
</dbReference>
<accession>A0A521D362</accession>
<organism evidence="9 10">
    <name type="scientific">Melghirimyces algeriensis</name>
    <dbReference type="NCBI Taxonomy" id="910412"/>
    <lineage>
        <taxon>Bacteria</taxon>
        <taxon>Bacillati</taxon>
        <taxon>Bacillota</taxon>
        <taxon>Bacilli</taxon>
        <taxon>Bacillales</taxon>
        <taxon>Thermoactinomycetaceae</taxon>
        <taxon>Melghirimyces</taxon>
    </lineage>
</organism>
<dbReference type="GO" id="GO:0020037">
    <property type="term" value="F:heme binding"/>
    <property type="evidence" value="ECO:0007669"/>
    <property type="project" value="InterPro"/>
</dbReference>
<feature type="domain" description="Cytochrome c" evidence="8">
    <location>
        <begin position="30"/>
        <end position="104"/>
    </location>
</feature>
<dbReference type="GO" id="GO:0046872">
    <property type="term" value="F:metal ion binding"/>
    <property type="evidence" value="ECO:0007669"/>
    <property type="project" value="UniProtKB-KW"/>
</dbReference>
<keyword evidence="5 6" id="KW-0408">Iron</keyword>
<dbReference type="InterPro" id="IPR036909">
    <property type="entry name" value="Cyt_c-like_dom_sf"/>
</dbReference>
<evidence type="ECO:0000256" key="7">
    <source>
        <dbReference type="SAM" id="MobiDB-lite"/>
    </source>
</evidence>
<evidence type="ECO:0000256" key="3">
    <source>
        <dbReference type="ARBA" id="ARBA00022723"/>
    </source>
</evidence>
<dbReference type="EMBL" id="FXTI01000005">
    <property type="protein sequence ID" value="SMO66135.1"/>
    <property type="molecule type" value="Genomic_DNA"/>
</dbReference>
<feature type="region of interest" description="Disordered" evidence="7">
    <location>
        <begin position="77"/>
        <end position="104"/>
    </location>
</feature>
<dbReference type="SUPFAM" id="SSF46626">
    <property type="entry name" value="Cytochrome c"/>
    <property type="match status" value="1"/>
</dbReference>
<dbReference type="InterPro" id="IPR009056">
    <property type="entry name" value="Cyt_c-like_dom"/>
</dbReference>
<evidence type="ECO:0000313" key="10">
    <source>
        <dbReference type="Proteomes" id="UP000315636"/>
    </source>
</evidence>
<evidence type="ECO:0000313" key="9">
    <source>
        <dbReference type="EMBL" id="SMO66135.1"/>
    </source>
</evidence>
<evidence type="ECO:0000256" key="1">
    <source>
        <dbReference type="ARBA" id="ARBA00022448"/>
    </source>
</evidence>
<evidence type="ECO:0000256" key="5">
    <source>
        <dbReference type="ARBA" id="ARBA00023004"/>
    </source>
</evidence>
<dbReference type="PROSITE" id="PS51257">
    <property type="entry name" value="PROKAR_LIPOPROTEIN"/>
    <property type="match status" value="1"/>
</dbReference>
<dbReference type="PANTHER" id="PTHR37823:SF4">
    <property type="entry name" value="MENAQUINOL-CYTOCHROME C REDUCTASE CYTOCHROME B_C SUBUNIT"/>
    <property type="match status" value="1"/>
</dbReference>
<evidence type="ECO:0000256" key="6">
    <source>
        <dbReference type="PROSITE-ProRule" id="PRU00433"/>
    </source>
</evidence>
<name>A0A521D362_9BACL</name>
<evidence type="ECO:0000259" key="8">
    <source>
        <dbReference type="PROSITE" id="PS51007"/>
    </source>
</evidence>
<dbReference type="Pfam" id="PF13442">
    <property type="entry name" value="Cytochrome_CBB3"/>
    <property type="match status" value="1"/>
</dbReference>